<dbReference type="KEGG" id="caul:KCG34_03665"/>
<comment type="similarity">
    <text evidence="1">Belongs to the LptD family.</text>
</comment>
<accession>A0A975IVP7</accession>
<protein>
    <recommendedName>
        <fullName evidence="1">LPS-assembly protein LptD</fullName>
    </recommendedName>
</protein>
<dbReference type="HAMAP" id="MF_01411">
    <property type="entry name" value="LPS_assembly_LptD"/>
    <property type="match status" value="1"/>
</dbReference>
<comment type="subunit">
    <text evidence="1">Component of the lipopolysaccharide transport and assembly complex.</text>
</comment>
<evidence type="ECO:0000256" key="2">
    <source>
        <dbReference type="SAM" id="MobiDB-lite"/>
    </source>
</evidence>
<comment type="function">
    <text evidence="1">Involved in the assembly of lipopolysaccharide (LPS) at the surface of the outer membrane.</text>
</comment>
<dbReference type="Pfam" id="PF04453">
    <property type="entry name" value="LptD"/>
    <property type="match status" value="1"/>
</dbReference>
<dbReference type="EMBL" id="CP073078">
    <property type="protein sequence ID" value="QUD88995.1"/>
    <property type="molecule type" value="Genomic_DNA"/>
</dbReference>
<evidence type="ECO:0000259" key="4">
    <source>
        <dbReference type="Pfam" id="PF19838"/>
    </source>
</evidence>
<feature type="domain" description="LPS-assembly protein LptD central" evidence="4">
    <location>
        <begin position="222"/>
        <end position="312"/>
    </location>
</feature>
<sequence length="809" mass="89097" precursor="true">MRDLRRARQSAEKLGLCAGSALSLLCGSAALAQTATELPVRALDSPTPLLPSEAPRITAPKPTPVATDDGLGQDGFYLEADTLVRDDKANTWTARGGVEARYQGRTLRAEEVIYSVATGAVTVNGKAQIIEADGTVQFAEHAVLDDKMRAGFARGFALHTTQDATFAADVAIRRSETVNELNRAVFTPCPVCAPDGSSVTPTWSIQADRIVQDHQHRLVYYRNAVIRIKGVPVFYTPFLSHPDPSSPRASGLLMPEPTSSNSRGFTYRQGYLFVVSPSMELTVKPDISTKQNPFLQMEWKERFYSGYLDARVGYTYSRDFDGKGDQFGGQTSRSFILADGRFSLNDKWDWGFTLDRASDPLIFEKYQIPNVYENHGMFTPDLQRLLSQLFVTRQDSNSYLSIAALDFQGLRTSSTGITENSETFPIVAPLIEARYEPKADIFGGRLRFTGSAVVLSANESAIDPEQPGIDSRRATAEVNWRRNFTLADGMRLSPFLDLRGDFYNIANTTPTDHSDHSIGRGLGTAGLDFSWPFMRQAGSTTVILEPVAQIALSPNVSANPHIPNEDSIVTNFDETNLFSIDRFTGYDLAEGGQRFNIGGRATIDWGDGLSARILVGRVFRAQPLALASVNTGQGSSASATGNPTPQPATNLTFAPNTGLNKTASDWVVAAETTPVAGLSMFGRTLLDNNFQAQDTEVGVNFARSRMRGYLRYDDDNTQITGRQRNVEGAGEFFVTKHWGFSVMGVRDLQFSDWRMRDLGVIYMDDCIRVEVVYQHEDTQIGRLGKSDSVFVRLKLATLGDEGYRNADFR</sequence>
<evidence type="ECO:0000313" key="5">
    <source>
        <dbReference type="EMBL" id="QUD88995.1"/>
    </source>
</evidence>
<reference evidence="5" key="1">
    <citation type="submission" date="2021-04" db="EMBL/GenBank/DDBJ databases">
        <title>The complete genome sequence of Caulobacter sp. S6.</title>
        <authorList>
            <person name="Tang Y."/>
            <person name="Ouyang W."/>
            <person name="Liu Q."/>
            <person name="Huang B."/>
            <person name="Guo Z."/>
            <person name="Lei P."/>
        </authorList>
    </citation>
    <scope>NUCLEOTIDE SEQUENCE</scope>
    <source>
        <strain evidence="5">S6</strain>
    </source>
</reference>
<dbReference type="GO" id="GO:1990351">
    <property type="term" value="C:transporter complex"/>
    <property type="evidence" value="ECO:0007669"/>
    <property type="project" value="TreeGrafter"/>
</dbReference>
<dbReference type="PANTHER" id="PTHR30189">
    <property type="entry name" value="LPS-ASSEMBLY PROTEIN"/>
    <property type="match status" value="1"/>
</dbReference>
<dbReference type="AlphaFoldDB" id="A0A975IVP7"/>
<name>A0A975IVP7_9CAUL</name>
<dbReference type="Proteomes" id="UP000676409">
    <property type="component" value="Chromosome"/>
</dbReference>
<proteinExistence type="inferred from homology"/>
<gene>
    <name evidence="1" type="primary">lptD</name>
    <name evidence="5" type="ORF">KCG34_03665</name>
</gene>
<keyword evidence="1" id="KW-0998">Cell outer membrane</keyword>
<comment type="subcellular location">
    <subcellularLocation>
        <location evidence="1">Cell outer membrane</location>
    </subcellularLocation>
</comment>
<dbReference type="GO" id="GO:0009279">
    <property type="term" value="C:cell outer membrane"/>
    <property type="evidence" value="ECO:0007669"/>
    <property type="project" value="UniProtKB-SubCell"/>
</dbReference>
<organism evidence="5 6">
    <name type="scientific">Phenylobacterium montanum</name>
    <dbReference type="NCBI Taxonomy" id="2823693"/>
    <lineage>
        <taxon>Bacteria</taxon>
        <taxon>Pseudomonadati</taxon>
        <taxon>Pseudomonadota</taxon>
        <taxon>Alphaproteobacteria</taxon>
        <taxon>Caulobacterales</taxon>
        <taxon>Caulobacteraceae</taxon>
        <taxon>Phenylobacterium</taxon>
    </lineage>
</organism>
<keyword evidence="1" id="KW-0472">Membrane</keyword>
<dbReference type="GO" id="GO:0015920">
    <property type="term" value="P:lipopolysaccharide transport"/>
    <property type="evidence" value="ECO:0007669"/>
    <property type="project" value="InterPro"/>
</dbReference>
<dbReference type="PANTHER" id="PTHR30189:SF1">
    <property type="entry name" value="LPS-ASSEMBLY PROTEIN LPTD"/>
    <property type="match status" value="1"/>
</dbReference>
<dbReference type="InterPro" id="IPR020889">
    <property type="entry name" value="LipoPS_assembly_LptD"/>
</dbReference>
<dbReference type="Pfam" id="PF19838">
    <property type="entry name" value="LptD_2"/>
    <property type="match status" value="1"/>
</dbReference>
<dbReference type="GO" id="GO:0043165">
    <property type="term" value="P:Gram-negative-bacterium-type cell outer membrane assembly"/>
    <property type="evidence" value="ECO:0007669"/>
    <property type="project" value="UniProtKB-UniRule"/>
</dbReference>
<dbReference type="RefSeq" id="WP_211939045.1">
    <property type="nucleotide sequence ID" value="NZ_CP073078.1"/>
</dbReference>
<evidence type="ECO:0000256" key="1">
    <source>
        <dbReference type="HAMAP-Rule" id="MF_01411"/>
    </source>
</evidence>
<feature type="chain" id="PRO_5038179007" description="LPS-assembly protein LptD" evidence="1">
    <location>
        <begin position="33"/>
        <end position="809"/>
    </location>
</feature>
<comment type="caution">
    <text evidence="1">Lacks conserved residue(s) required for the propagation of feature annotation.</text>
</comment>
<feature type="domain" description="LptD C-terminal" evidence="3">
    <location>
        <begin position="332"/>
        <end position="738"/>
    </location>
</feature>
<feature type="region of interest" description="Disordered" evidence="2">
    <location>
        <begin position="51"/>
        <end position="71"/>
    </location>
</feature>
<evidence type="ECO:0000259" key="3">
    <source>
        <dbReference type="Pfam" id="PF04453"/>
    </source>
</evidence>
<dbReference type="InterPro" id="IPR050218">
    <property type="entry name" value="LptD"/>
</dbReference>
<keyword evidence="1" id="KW-0732">Signal</keyword>
<keyword evidence="6" id="KW-1185">Reference proteome</keyword>
<evidence type="ECO:0000313" key="6">
    <source>
        <dbReference type="Proteomes" id="UP000676409"/>
    </source>
</evidence>
<feature type="signal peptide" evidence="1">
    <location>
        <begin position="1"/>
        <end position="32"/>
    </location>
</feature>
<dbReference type="InterPro" id="IPR007543">
    <property type="entry name" value="LptD_C"/>
</dbReference>
<dbReference type="InterPro" id="IPR045659">
    <property type="entry name" value="LptD_2"/>
</dbReference>